<dbReference type="PROSITE" id="PS00683">
    <property type="entry name" value="RHODANESE_2"/>
    <property type="match status" value="1"/>
</dbReference>
<comment type="caution">
    <text evidence="6">The sequence shown here is derived from an EMBL/GenBank/DDBJ whole genome shotgun (WGS) entry which is preliminary data.</text>
</comment>
<accession>A0A4R1HPJ4</accession>
<feature type="region of interest" description="Disordered" evidence="4">
    <location>
        <begin position="192"/>
        <end position="223"/>
    </location>
</feature>
<evidence type="ECO:0000256" key="2">
    <source>
        <dbReference type="ARBA" id="ARBA00022737"/>
    </source>
</evidence>
<keyword evidence="6" id="KW-0670">Pyruvate</keyword>
<dbReference type="CDD" id="cd01448">
    <property type="entry name" value="TST_Repeat_1"/>
    <property type="match status" value="1"/>
</dbReference>
<dbReference type="EMBL" id="SMFZ01000002">
    <property type="protein sequence ID" value="TCK21669.1"/>
    <property type="molecule type" value="Genomic_DNA"/>
</dbReference>
<dbReference type="InterPro" id="IPR045078">
    <property type="entry name" value="TST/MPST-like"/>
</dbReference>
<dbReference type="RefSeq" id="WP_132430392.1">
    <property type="nucleotide sequence ID" value="NZ_SMFZ01000002.1"/>
</dbReference>
<dbReference type="OrthoDB" id="9770030at2"/>
<dbReference type="PANTHER" id="PTHR11364:SF27">
    <property type="entry name" value="SULFURTRANSFERASE"/>
    <property type="match status" value="1"/>
</dbReference>
<dbReference type="PROSITE" id="PS50206">
    <property type="entry name" value="RHODANESE_3"/>
    <property type="match status" value="2"/>
</dbReference>
<name>A0A4R1HPJ4_PSEEN</name>
<keyword evidence="1 3" id="KW-0808">Transferase</keyword>
<feature type="domain" description="Rhodanese" evidence="5">
    <location>
        <begin position="16"/>
        <end position="135"/>
    </location>
</feature>
<evidence type="ECO:0000256" key="4">
    <source>
        <dbReference type="SAM" id="MobiDB-lite"/>
    </source>
</evidence>
<dbReference type="GO" id="GO:0004792">
    <property type="term" value="F:thiosulfate-cyanide sulfurtransferase activity"/>
    <property type="evidence" value="ECO:0007669"/>
    <property type="project" value="InterPro"/>
</dbReference>
<protein>
    <recommendedName>
        <fullName evidence="3">Sulfurtransferase</fullName>
    </recommendedName>
</protein>
<dbReference type="SUPFAM" id="SSF52821">
    <property type="entry name" value="Rhodanese/Cell cycle control phosphatase"/>
    <property type="match status" value="2"/>
</dbReference>
<dbReference type="InterPro" id="IPR001307">
    <property type="entry name" value="Thiosulphate_STrfase_CS"/>
</dbReference>
<dbReference type="InterPro" id="IPR036873">
    <property type="entry name" value="Rhodanese-like_dom_sf"/>
</dbReference>
<feature type="region of interest" description="Disordered" evidence="4">
    <location>
        <begin position="275"/>
        <end position="296"/>
    </location>
</feature>
<evidence type="ECO:0000313" key="6">
    <source>
        <dbReference type="EMBL" id="TCK21669.1"/>
    </source>
</evidence>
<gene>
    <name evidence="6" type="ORF">EV378_5659</name>
</gene>
<dbReference type="SMART" id="SM00450">
    <property type="entry name" value="RHOD"/>
    <property type="match status" value="2"/>
</dbReference>
<dbReference type="Pfam" id="PF00581">
    <property type="entry name" value="Rhodanese"/>
    <property type="match status" value="2"/>
</dbReference>
<dbReference type="PANTHER" id="PTHR11364">
    <property type="entry name" value="THIOSULFATE SULFERTANSFERASE"/>
    <property type="match status" value="1"/>
</dbReference>
<proteinExistence type="predicted"/>
<evidence type="ECO:0000259" key="5">
    <source>
        <dbReference type="PROSITE" id="PS50206"/>
    </source>
</evidence>
<evidence type="ECO:0000256" key="3">
    <source>
        <dbReference type="RuleBase" id="RU000507"/>
    </source>
</evidence>
<feature type="domain" description="Rhodanese" evidence="5">
    <location>
        <begin position="175"/>
        <end position="291"/>
    </location>
</feature>
<organism evidence="6 7">
    <name type="scientific">Pseudonocardia endophytica</name>
    <dbReference type="NCBI Taxonomy" id="401976"/>
    <lineage>
        <taxon>Bacteria</taxon>
        <taxon>Bacillati</taxon>
        <taxon>Actinomycetota</taxon>
        <taxon>Actinomycetes</taxon>
        <taxon>Pseudonocardiales</taxon>
        <taxon>Pseudonocardiaceae</taxon>
        <taxon>Pseudonocardia</taxon>
    </lineage>
</organism>
<dbReference type="CDD" id="cd01449">
    <property type="entry name" value="TST_Repeat_2"/>
    <property type="match status" value="1"/>
</dbReference>
<keyword evidence="2" id="KW-0677">Repeat</keyword>
<reference evidence="6 7" key="1">
    <citation type="submission" date="2019-03" db="EMBL/GenBank/DDBJ databases">
        <title>Sequencing the genomes of 1000 actinobacteria strains.</title>
        <authorList>
            <person name="Klenk H.-P."/>
        </authorList>
    </citation>
    <scope>NUCLEOTIDE SEQUENCE [LARGE SCALE GENOMIC DNA]</scope>
    <source>
        <strain evidence="6 7">DSM 44969</strain>
    </source>
</reference>
<dbReference type="Gene3D" id="3.40.250.10">
    <property type="entry name" value="Rhodanese-like domain"/>
    <property type="match status" value="2"/>
</dbReference>
<dbReference type="AlphaFoldDB" id="A0A4R1HPJ4"/>
<sequence length="296" mass="30232">MADLITPRALADSLAGHPPPVVLDVRWRLGGPSARADHAARRVPGAAFVDLDTELAAPAGPGAPRGRHPLPEPERLQEALRRVGVHDSSTVVVYDDADGSVAARAWWLLRWAGFAADRVAILDGGFAAWLAEGCSAAGDDVPAGEAAPEPAREQGTVVVRPGGMPVLDADAAAGLARTGVLLDARAAARYRGETEPVDPRAGHIPGARNAPSAGNAGQDGRWLPPDELAARFRAAGADGAGPVGAYCGSGVTASSLVFALERAGLTPVDAPAALYPGSWSEWSADPDRPAATGESP</sequence>
<dbReference type="Proteomes" id="UP000295560">
    <property type="component" value="Unassembled WGS sequence"/>
</dbReference>
<keyword evidence="7" id="KW-1185">Reference proteome</keyword>
<evidence type="ECO:0000256" key="1">
    <source>
        <dbReference type="ARBA" id="ARBA00022679"/>
    </source>
</evidence>
<feature type="compositionally biased region" description="Basic and acidic residues" evidence="4">
    <location>
        <begin position="192"/>
        <end position="201"/>
    </location>
</feature>
<dbReference type="InterPro" id="IPR001763">
    <property type="entry name" value="Rhodanese-like_dom"/>
</dbReference>
<evidence type="ECO:0000313" key="7">
    <source>
        <dbReference type="Proteomes" id="UP000295560"/>
    </source>
</evidence>